<dbReference type="PANTHER" id="PTHR45696:SF10">
    <property type="entry name" value="LARGE RIBOSOMAL SUBUNIT PROTEIN P1"/>
    <property type="match status" value="1"/>
</dbReference>
<dbReference type="GO" id="GO:0002181">
    <property type="term" value="P:cytoplasmic translation"/>
    <property type="evidence" value="ECO:0007669"/>
    <property type="project" value="TreeGrafter"/>
</dbReference>
<reference evidence="5 6" key="1">
    <citation type="submission" date="2016-05" db="EMBL/GenBank/DDBJ databases">
        <title>Nuclear genome of Blastocystis sp. subtype 1 NandII.</title>
        <authorList>
            <person name="Gentekaki E."/>
            <person name="Curtis B."/>
            <person name="Stairs C."/>
            <person name="Eme L."/>
            <person name="Herman E."/>
            <person name="Klimes V."/>
            <person name="Arias M.C."/>
            <person name="Elias M."/>
            <person name="Hilliou F."/>
            <person name="Klute M."/>
            <person name="Malik S.-B."/>
            <person name="Pightling A."/>
            <person name="Rachubinski R."/>
            <person name="Salas D."/>
            <person name="Schlacht A."/>
            <person name="Suga H."/>
            <person name="Archibald J."/>
            <person name="Ball S.G."/>
            <person name="Clark G."/>
            <person name="Dacks J."/>
            <person name="Van Der Giezen M."/>
            <person name="Tsaousis A."/>
            <person name="Roger A."/>
        </authorList>
    </citation>
    <scope>NUCLEOTIDE SEQUENCE [LARGE SCALE GENOMIC DNA]</scope>
    <source>
        <strain evidence="6">ATCC 50177 / NandII</strain>
    </source>
</reference>
<gene>
    <name evidence="5" type="ORF">AV274_2780</name>
</gene>
<name>A0A196SGJ7_BLAHN</name>
<dbReference type="Pfam" id="PF00428">
    <property type="entry name" value="Ribosomal_60s"/>
    <property type="match status" value="1"/>
</dbReference>
<sequence>MSPFDDLSATEKEEFIVTLATLICADAKVEVTKDNLDKLIKASGNTIAPYWTMVFASHLGGKDILDLLAAPGVGAAAPAAAATAAPAAEEKKEEEKEEEEEEEDVDMSGGGLFGGDDDDW</sequence>
<dbReference type="HAMAP" id="MF_01478">
    <property type="entry name" value="Ribosomal_L12_arch"/>
    <property type="match status" value="1"/>
</dbReference>
<dbReference type="CDD" id="cd05831">
    <property type="entry name" value="Ribosomal_P1"/>
    <property type="match status" value="1"/>
</dbReference>
<dbReference type="GO" id="GO:0003735">
    <property type="term" value="F:structural constituent of ribosome"/>
    <property type="evidence" value="ECO:0007669"/>
    <property type="project" value="InterPro"/>
</dbReference>
<comment type="similarity">
    <text evidence="1">Belongs to the eukaryotic ribosomal protein P1/P2 family.</text>
</comment>
<comment type="caution">
    <text evidence="5">The sequence shown here is derived from an EMBL/GenBank/DDBJ whole genome shotgun (WGS) entry which is preliminary data.</text>
</comment>
<keyword evidence="3" id="KW-0687">Ribonucleoprotein</keyword>
<dbReference type="EMBL" id="LXWW01000139">
    <property type="protein sequence ID" value="OAO15441.1"/>
    <property type="molecule type" value="Genomic_DNA"/>
</dbReference>
<evidence type="ECO:0000313" key="5">
    <source>
        <dbReference type="EMBL" id="OAO15441.1"/>
    </source>
</evidence>
<evidence type="ECO:0000256" key="2">
    <source>
        <dbReference type="ARBA" id="ARBA00022980"/>
    </source>
</evidence>
<keyword evidence="6" id="KW-1185">Reference proteome</keyword>
<evidence type="ECO:0000313" key="6">
    <source>
        <dbReference type="Proteomes" id="UP000078348"/>
    </source>
</evidence>
<organism evidence="5 6">
    <name type="scientific">Blastocystis sp. subtype 1 (strain ATCC 50177 / NandII)</name>
    <dbReference type="NCBI Taxonomy" id="478820"/>
    <lineage>
        <taxon>Eukaryota</taxon>
        <taxon>Sar</taxon>
        <taxon>Stramenopiles</taxon>
        <taxon>Bigyra</taxon>
        <taxon>Opalozoa</taxon>
        <taxon>Opalinata</taxon>
        <taxon>Blastocystidae</taxon>
        <taxon>Blastocystis</taxon>
    </lineage>
</organism>
<dbReference type="GO" id="GO:0006414">
    <property type="term" value="P:translational elongation"/>
    <property type="evidence" value="ECO:0007669"/>
    <property type="project" value="InterPro"/>
</dbReference>
<dbReference type="AlphaFoldDB" id="A0A196SGJ7"/>
<dbReference type="InterPro" id="IPR027534">
    <property type="entry name" value="Ribosomal_P1/P2"/>
</dbReference>
<keyword evidence="2 5" id="KW-0689">Ribosomal protein</keyword>
<dbReference type="OrthoDB" id="2194681at2759"/>
<feature type="compositionally biased region" description="Low complexity" evidence="4">
    <location>
        <begin position="78"/>
        <end position="87"/>
    </location>
</feature>
<protein>
    <submittedName>
        <fullName evidence="5">60S ribosomal protein P1</fullName>
    </submittedName>
</protein>
<dbReference type="Proteomes" id="UP000078348">
    <property type="component" value="Unassembled WGS sequence"/>
</dbReference>
<dbReference type="FunFam" id="1.10.10.1410:FF:000002">
    <property type="entry name" value="60S acidic ribosomal protein P2"/>
    <property type="match status" value="1"/>
</dbReference>
<evidence type="ECO:0000256" key="4">
    <source>
        <dbReference type="SAM" id="MobiDB-lite"/>
    </source>
</evidence>
<accession>A0A196SGJ7</accession>
<dbReference type="GO" id="GO:0022625">
    <property type="term" value="C:cytosolic large ribosomal subunit"/>
    <property type="evidence" value="ECO:0007669"/>
    <property type="project" value="TreeGrafter"/>
</dbReference>
<dbReference type="STRING" id="478820.A0A196SGJ7"/>
<dbReference type="GO" id="GO:0043021">
    <property type="term" value="F:ribonucleoprotein complex binding"/>
    <property type="evidence" value="ECO:0007669"/>
    <property type="project" value="TreeGrafter"/>
</dbReference>
<proteinExistence type="inferred from homology"/>
<evidence type="ECO:0000256" key="3">
    <source>
        <dbReference type="ARBA" id="ARBA00023274"/>
    </source>
</evidence>
<dbReference type="PANTHER" id="PTHR45696">
    <property type="entry name" value="60S ACIDIC RIBOSOMAL PROTEIN P1"/>
    <property type="match status" value="1"/>
</dbReference>
<evidence type="ECO:0000256" key="1">
    <source>
        <dbReference type="ARBA" id="ARBA00005436"/>
    </source>
</evidence>
<feature type="region of interest" description="Disordered" evidence="4">
    <location>
        <begin position="78"/>
        <end position="120"/>
    </location>
</feature>
<dbReference type="GO" id="GO:0030295">
    <property type="term" value="F:protein kinase activator activity"/>
    <property type="evidence" value="ECO:0007669"/>
    <property type="project" value="TreeGrafter"/>
</dbReference>
<feature type="compositionally biased region" description="Acidic residues" evidence="4">
    <location>
        <begin position="95"/>
        <end position="106"/>
    </location>
</feature>
<dbReference type="InterPro" id="IPR038716">
    <property type="entry name" value="P1/P2_N_sf"/>
</dbReference>
<dbReference type="Gene3D" id="1.10.10.1410">
    <property type="match status" value="1"/>
</dbReference>